<dbReference type="RefSeq" id="WP_252168695.1">
    <property type="nucleotide sequence ID" value="NZ_CP084931.1"/>
</dbReference>
<organism evidence="2 3">
    <name type="scientific">Sphingomonas morindae</name>
    <dbReference type="NCBI Taxonomy" id="1541170"/>
    <lineage>
        <taxon>Bacteria</taxon>
        <taxon>Pseudomonadati</taxon>
        <taxon>Pseudomonadota</taxon>
        <taxon>Alphaproteobacteria</taxon>
        <taxon>Sphingomonadales</taxon>
        <taxon>Sphingomonadaceae</taxon>
        <taxon>Sphingomonas</taxon>
    </lineage>
</organism>
<evidence type="ECO:0000256" key="1">
    <source>
        <dbReference type="SAM" id="SignalP"/>
    </source>
</evidence>
<name>A0ABY4XD34_9SPHN</name>
<keyword evidence="3" id="KW-1185">Reference proteome</keyword>
<evidence type="ECO:0000313" key="2">
    <source>
        <dbReference type="EMBL" id="USI74881.1"/>
    </source>
</evidence>
<sequence length="801" mass="82580">MSNWGFAAALIGLAAAAGIARADPAPFDLTGPTLRVSVLRGGRSLPIAAVPGLAAGDQLSVRADLPPDQAAHYLLIAAFLRGATNPPPEAWFSRVETWTKAGRAGLSLRVPPDAQQVLLFLAPETGGDFPTLRSAVRGKPGAFVRAAQDINQATLDRSRLDRYLAAVRAPAAADDPARLARITPVLARTLGIKINPDCLDKLPTLQASCLMQNQDALVLSDGHSSAISDALTGPGADLALQLAATPQGGLGFYSPYIGAIRDIIGIFSSLHTAKYQYIAALRQDQGDAARLILNAAPSFHNPKSVLVTALPAVAAAPPPPLSAGAEAICAGGASMLVPVTGAPLVFSTGYAHDLRLRVRDPAGHLLDLPAHADATQGDFVVAGAGPRLSTLAGPLTGTLHGQWGFDGYEGPSLALALPRPGQWQIAADEADRLAAGRAATLHLSGGAAPCVTGARLRLASGETRPVAITSDGAERLALALPLDGVEPGALTLLLDETGLDQPEALPLHAYGEAARPRTLTLRAGNAPGLLLGTRLDQVAAVTIAGQDWVPATLDQDSQGDRLTINPPAGAPALAEGSSATARIRFKDGRASTLSARVGPPLPDAMLVARAITAPADTGPLPIHLQGEDRLPAGGALRFSLRQEGAGWSGDEQIEIAPEANAAAAMILSFGHGLTQQDAQIAVARLDTAGAPAGFYGPLRYRVRRGEALGAWHPLAVLVRLPRIDQLRCPAAPEAGCTLGGDALYLIRGVAVDPGFTRALAVPDGFVGTLLDIPRPAGSTLYLRLRDDPMGIATIGTPTPQS</sequence>
<gene>
    <name evidence="2" type="ORF">LHA26_17055</name>
</gene>
<feature type="signal peptide" evidence="1">
    <location>
        <begin position="1"/>
        <end position="22"/>
    </location>
</feature>
<reference evidence="2" key="1">
    <citation type="journal article" date="2022" name="Toxins">
        <title>Genomic Analysis of Sphingopyxis sp. USTB-05 for Biodegrading Cyanobacterial Hepatotoxins.</title>
        <authorList>
            <person name="Liu C."/>
            <person name="Xu Q."/>
            <person name="Zhao Z."/>
            <person name="Zhang H."/>
            <person name="Liu X."/>
            <person name="Yin C."/>
            <person name="Liu Y."/>
            <person name="Yan H."/>
        </authorList>
    </citation>
    <scope>NUCLEOTIDE SEQUENCE</scope>
    <source>
        <strain evidence="2">NBD5</strain>
    </source>
</reference>
<evidence type="ECO:0000313" key="3">
    <source>
        <dbReference type="Proteomes" id="UP001056937"/>
    </source>
</evidence>
<keyword evidence="1" id="KW-0732">Signal</keyword>
<feature type="chain" id="PRO_5046879628" evidence="1">
    <location>
        <begin position="23"/>
        <end position="801"/>
    </location>
</feature>
<accession>A0ABY4XD34</accession>
<proteinExistence type="predicted"/>
<protein>
    <submittedName>
        <fullName evidence="2">Uncharacterized protein</fullName>
    </submittedName>
</protein>
<dbReference type="EMBL" id="CP084931">
    <property type="protein sequence ID" value="USI74881.1"/>
    <property type="molecule type" value="Genomic_DNA"/>
</dbReference>
<dbReference type="Proteomes" id="UP001056937">
    <property type="component" value="Chromosome 2"/>
</dbReference>